<dbReference type="EMBL" id="LNQE01000148">
    <property type="protein sequence ID" value="KUG28998.1"/>
    <property type="molecule type" value="Genomic_DNA"/>
</dbReference>
<organism evidence="1">
    <name type="scientific">hydrocarbon metagenome</name>
    <dbReference type="NCBI Taxonomy" id="938273"/>
    <lineage>
        <taxon>unclassified sequences</taxon>
        <taxon>metagenomes</taxon>
        <taxon>ecological metagenomes</taxon>
    </lineage>
</organism>
<name>A0A0W8G7B7_9ZZZZ</name>
<sequence>MTRLLALAILCAAVAVLAACGPVRPLTDSEVYSFCLMDDSFALEDNCDSEQDICNAYRDVVSAEYAGLAPCLAACNESFQRLWRVQYIGNCLGKVNNGQDLCIQYCRRKYPGS</sequence>
<accession>A0A0W8G7B7</accession>
<evidence type="ECO:0000313" key="1">
    <source>
        <dbReference type="EMBL" id="KUG28998.1"/>
    </source>
</evidence>
<reference evidence="1" key="1">
    <citation type="journal article" date="2015" name="Proc. Natl. Acad. Sci. U.S.A.">
        <title>Networks of energetic and metabolic interactions define dynamics in microbial communities.</title>
        <authorList>
            <person name="Embree M."/>
            <person name="Liu J.K."/>
            <person name="Al-Bassam M.M."/>
            <person name="Zengler K."/>
        </authorList>
    </citation>
    <scope>NUCLEOTIDE SEQUENCE</scope>
</reference>
<gene>
    <name evidence="1" type="ORF">ASZ90_001131</name>
</gene>
<proteinExistence type="predicted"/>
<evidence type="ECO:0008006" key="2">
    <source>
        <dbReference type="Google" id="ProtNLM"/>
    </source>
</evidence>
<dbReference type="AlphaFoldDB" id="A0A0W8G7B7"/>
<dbReference type="PROSITE" id="PS51257">
    <property type="entry name" value="PROKAR_LIPOPROTEIN"/>
    <property type="match status" value="1"/>
</dbReference>
<comment type="caution">
    <text evidence="1">The sequence shown here is derived from an EMBL/GenBank/DDBJ whole genome shotgun (WGS) entry which is preliminary data.</text>
</comment>
<protein>
    <recommendedName>
        <fullName evidence="2">Lipoprotein</fullName>
    </recommendedName>
</protein>